<dbReference type="AlphaFoldDB" id="A0AAV1A9E8"/>
<dbReference type="PANTHER" id="PTHR10629">
    <property type="entry name" value="CYTOSINE-SPECIFIC METHYLTRANSFERASE"/>
    <property type="match status" value="1"/>
</dbReference>
<dbReference type="InterPro" id="IPR050390">
    <property type="entry name" value="C5-Methyltransferase"/>
</dbReference>
<dbReference type="PANTHER" id="PTHR10629:SF34">
    <property type="entry name" value="DNA (CYTOSINE-5)-METHYLTRANSFERASE CMT2"/>
    <property type="match status" value="1"/>
</dbReference>
<keyword evidence="2" id="KW-1185">Reference proteome</keyword>
<evidence type="ECO:0000313" key="2">
    <source>
        <dbReference type="Proteomes" id="UP001157006"/>
    </source>
</evidence>
<evidence type="ECO:0008006" key="3">
    <source>
        <dbReference type="Google" id="ProtNLM"/>
    </source>
</evidence>
<evidence type="ECO:0000313" key="1">
    <source>
        <dbReference type="EMBL" id="CAI8606881.1"/>
    </source>
</evidence>
<dbReference type="InterPro" id="IPR029063">
    <property type="entry name" value="SAM-dependent_MTases_sf"/>
</dbReference>
<dbReference type="SUPFAM" id="SSF53335">
    <property type="entry name" value="S-adenosyl-L-methionine-dependent methyltransferases"/>
    <property type="match status" value="1"/>
</dbReference>
<protein>
    <recommendedName>
        <fullName evidence="3">DNA (cytosine-5-)-methyltransferase</fullName>
    </recommendedName>
</protein>
<dbReference type="GO" id="GO:0003886">
    <property type="term" value="F:DNA (cytosine-5-)-methyltransferase activity"/>
    <property type="evidence" value="ECO:0007669"/>
    <property type="project" value="TreeGrafter"/>
</dbReference>
<gene>
    <name evidence="1" type="ORF">VFH_IV011280</name>
</gene>
<organism evidence="1 2">
    <name type="scientific">Vicia faba</name>
    <name type="common">Broad bean</name>
    <name type="synonym">Faba vulgaris</name>
    <dbReference type="NCBI Taxonomy" id="3906"/>
    <lineage>
        <taxon>Eukaryota</taxon>
        <taxon>Viridiplantae</taxon>
        <taxon>Streptophyta</taxon>
        <taxon>Embryophyta</taxon>
        <taxon>Tracheophyta</taxon>
        <taxon>Spermatophyta</taxon>
        <taxon>Magnoliopsida</taxon>
        <taxon>eudicotyledons</taxon>
        <taxon>Gunneridae</taxon>
        <taxon>Pentapetalae</taxon>
        <taxon>rosids</taxon>
        <taxon>fabids</taxon>
        <taxon>Fabales</taxon>
        <taxon>Fabaceae</taxon>
        <taxon>Papilionoideae</taxon>
        <taxon>50 kb inversion clade</taxon>
        <taxon>NPAAA clade</taxon>
        <taxon>Hologalegina</taxon>
        <taxon>IRL clade</taxon>
        <taxon>Fabeae</taxon>
        <taxon>Vicia</taxon>
    </lineage>
</organism>
<sequence>MEYCVEYSTFRKIPTDNVVKIKESSQPDVLESLPTEASTISKTLPRSKSHRTELTLLDLYSGCGGMSTGLCLGAKLSSVSLVVRWDVDSDTSATKSLKLNHP</sequence>
<dbReference type="EMBL" id="OX451739">
    <property type="protein sequence ID" value="CAI8606881.1"/>
    <property type="molecule type" value="Genomic_DNA"/>
</dbReference>
<dbReference type="GO" id="GO:0044027">
    <property type="term" value="P:negative regulation of gene expression via chromosomal CpG island methylation"/>
    <property type="evidence" value="ECO:0007669"/>
    <property type="project" value="TreeGrafter"/>
</dbReference>
<proteinExistence type="predicted"/>
<reference evidence="1 2" key="1">
    <citation type="submission" date="2023-01" db="EMBL/GenBank/DDBJ databases">
        <authorList>
            <person name="Kreplak J."/>
        </authorList>
    </citation>
    <scope>NUCLEOTIDE SEQUENCE [LARGE SCALE GENOMIC DNA]</scope>
</reference>
<accession>A0AAV1A9E8</accession>
<dbReference type="Gene3D" id="3.40.50.150">
    <property type="entry name" value="Vaccinia Virus protein VP39"/>
    <property type="match status" value="1"/>
</dbReference>
<dbReference type="Proteomes" id="UP001157006">
    <property type="component" value="Chromosome 4"/>
</dbReference>
<dbReference type="GO" id="GO:0003677">
    <property type="term" value="F:DNA binding"/>
    <property type="evidence" value="ECO:0007669"/>
    <property type="project" value="TreeGrafter"/>
</dbReference>
<name>A0AAV1A9E8_VICFA</name>
<dbReference type="GO" id="GO:0005634">
    <property type="term" value="C:nucleus"/>
    <property type="evidence" value="ECO:0007669"/>
    <property type="project" value="TreeGrafter"/>
</dbReference>